<evidence type="ECO:0000313" key="2">
    <source>
        <dbReference type="EMBL" id="KAF4339603.1"/>
    </source>
</evidence>
<dbReference type="EMBL" id="PVQB02000273">
    <property type="protein sequence ID" value="KAF4339603.1"/>
    <property type="molecule type" value="Genomic_DNA"/>
</dbReference>
<reference evidence="2" key="1">
    <citation type="journal article" date="2017" name="Mycologia">
        <title>Fusarium algeriense, sp. nov., a novel toxigenic crown rot pathogen of durum wheat from Algeria is nested in the Fusarium burgessii species complex.</title>
        <authorList>
            <person name="Laraba I."/>
            <person name="Keddad A."/>
            <person name="Boureghda H."/>
            <person name="Abdallah N."/>
            <person name="Vaughan M.M."/>
            <person name="Proctor R.H."/>
            <person name="Busman M."/>
            <person name="O'Donnell K."/>
        </authorList>
    </citation>
    <scope>NUCLEOTIDE SEQUENCE</scope>
    <source>
        <strain evidence="2">NRRL 25174</strain>
    </source>
</reference>
<keyword evidence="3" id="KW-1185">Reference proteome</keyword>
<sequence length="135" mass="15585">MVVQSKQNTYNISSHRNIHESLSHVCALQAWRIRTGHPLSHLQRPFRKSSPSKRSPRPSASLAICPSPPDSDERRRASTSAVDELPRYLSELKRKCETYGNGLQLTSFHLSKDDFKDLRYKLEETFQTMCFDYDA</sequence>
<organism evidence="2 3">
    <name type="scientific">Fusarium beomiforme</name>
    <dbReference type="NCBI Taxonomy" id="44412"/>
    <lineage>
        <taxon>Eukaryota</taxon>
        <taxon>Fungi</taxon>
        <taxon>Dikarya</taxon>
        <taxon>Ascomycota</taxon>
        <taxon>Pezizomycotina</taxon>
        <taxon>Sordariomycetes</taxon>
        <taxon>Hypocreomycetidae</taxon>
        <taxon>Hypocreales</taxon>
        <taxon>Nectriaceae</taxon>
        <taxon>Fusarium</taxon>
        <taxon>Fusarium burgessii species complex</taxon>
    </lineage>
</organism>
<reference evidence="2" key="2">
    <citation type="submission" date="2020-02" db="EMBL/GenBank/DDBJ databases">
        <title>Identification and distribution of gene clusters putatively required for synthesis of sphingolipid metabolism inhibitors in phylogenetically diverse species of the filamentous fungus Fusarium.</title>
        <authorList>
            <person name="Kim H.-S."/>
            <person name="Busman M."/>
            <person name="Brown D.W."/>
            <person name="Divon H."/>
            <person name="Uhlig S."/>
            <person name="Proctor R.H."/>
        </authorList>
    </citation>
    <scope>NUCLEOTIDE SEQUENCE</scope>
    <source>
        <strain evidence="2">NRRL 25174</strain>
    </source>
</reference>
<gene>
    <name evidence="2" type="ORF">FBEOM_6479</name>
</gene>
<accession>A0A9P5AJ14</accession>
<dbReference type="Proteomes" id="UP000730481">
    <property type="component" value="Unassembled WGS sequence"/>
</dbReference>
<name>A0A9P5AJ14_9HYPO</name>
<feature type="region of interest" description="Disordered" evidence="1">
    <location>
        <begin position="41"/>
        <end position="80"/>
    </location>
</feature>
<evidence type="ECO:0000313" key="3">
    <source>
        <dbReference type="Proteomes" id="UP000730481"/>
    </source>
</evidence>
<dbReference type="AlphaFoldDB" id="A0A9P5AJ14"/>
<feature type="compositionally biased region" description="Basic residues" evidence="1">
    <location>
        <begin position="44"/>
        <end position="56"/>
    </location>
</feature>
<comment type="caution">
    <text evidence="2">The sequence shown here is derived from an EMBL/GenBank/DDBJ whole genome shotgun (WGS) entry which is preliminary data.</text>
</comment>
<protein>
    <submittedName>
        <fullName evidence="2">Uncharacterized protein</fullName>
    </submittedName>
</protein>
<proteinExistence type="predicted"/>
<evidence type="ECO:0000256" key="1">
    <source>
        <dbReference type="SAM" id="MobiDB-lite"/>
    </source>
</evidence>